<dbReference type="InterPro" id="IPR032676">
    <property type="entry name" value="YkuD_2"/>
</dbReference>
<gene>
    <name evidence="1" type="ORF">EQG61_00585</name>
</gene>
<dbReference type="OrthoDB" id="9815195at2"/>
<organism evidence="1 2">
    <name type="scientific">Flavobacterium stagni</name>
    <dbReference type="NCBI Taxonomy" id="2506421"/>
    <lineage>
        <taxon>Bacteria</taxon>
        <taxon>Pseudomonadati</taxon>
        <taxon>Bacteroidota</taxon>
        <taxon>Flavobacteriia</taxon>
        <taxon>Flavobacteriales</taxon>
        <taxon>Flavobacteriaceae</taxon>
        <taxon>Flavobacterium</taxon>
    </lineage>
</organism>
<dbReference type="PANTHER" id="PTHR38477:SF1">
    <property type="entry name" value="MUREIN L,D-TRANSPEPTIDASE CATALYTIC DOMAIN FAMILY PROTEIN"/>
    <property type="match status" value="1"/>
</dbReference>
<proteinExistence type="predicted"/>
<evidence type="ECO:0000313" key="1">
    <source>
        <dbReference type="EMBL" id="RXR24693.1"/>
    </source>
</evidence>
<evidence type="ECO:0000313" key="2">
    <source>
        <dbReference type="Proteomes" id="UP000289857"/>
    </source>
</evidence>
<dbReference type="Proteomes" id="UP000289857">
    <property type="component" value="Unassembled WGS sequence"/>
</dbReference>
<name>A0A4Q1KEF4_9FLAO</name>
<comment type="caution">
    <text evidence="1">The sequence shown here is derived from an EMBL/GenBank/DDBJ whole genome shotgun (WGS) entry which is preliminary data.</text>
</comment>
<keyword evidence="2" id="KW-1185">Reference proteome</keyword>
<dbReference type="AlphaFoldDB" id="A0A4Q1KEF4"/>
<dbReference type="EMBL" id="SBKN01000001">
    <property type="protein sequence ID" value="RXR24693.1"/>
    <property type="molecule type" value="Genomic_DNA"/>
</dbReference>
<reference evidence="2" key="1">
    <citation type="submission" date="2019-01" db="EMBL/GenBank/DDBJ databases">
        <title>Cytophagaceae bacterium strain CAR-16.</title>
        <authorList>
            <person name="Chen W.-M."/>
        </authorList>
    </citation>
    <scope>NUCLEOTIDE SEQUENCE [LARGE SCALE GENOMIC DNA]</scope>
    <source>
        <strain evidence="2">WWJ-16</strain>
    </source>
</reference>
<sequence length="220" mass="25278">MVCFFFFSFTTVPSRVFSVQEVRSLYDQLTINSQELPHWDCFAYGMQGYLKLDNEGQIQQPYLTLIDFSLPSTEKRLWVIDMRQYKVVEHTYVSHGMNSGLVQPTDFSNEEGSFKSSLGFYLTTSIYYGKHGLSLKLKGLEPGFNDLAEQRSIVMHGATYVSKKHIQKFNRLGRSQGCPALAQKEANRIIPMIKDQSCLFIYAPQKTYLEQSSFITEQSI</sequence>
<accession>A0A4Q1KEF4</accession>
<dbReference type="PANTHER" id="PTHR38477">
    <property type="entry name" value="HYPOTHETICAL EXPORTED PROTEIN"/>
    <property type="match status" value="1"/>
</dbReference>
<protein>
    <submittedName>
        <fullName evidence="1">Murein L,D-transpeptidase catalytic domain family protein</fullName>
    </submittedName>
</protein>
<dbReference type="Pfam" id="PF13645">
    <property type="entry name" value="YkuD_2"/>
    <property type="match status" value="1"/>
</dbReference>